<dbReference type="InterPro" id="IPR006638">
    <property type="entry name" value="Elp3/MiaA/NifB-like_rSAM"/>
</dbReference>
<comment type="caution">
    <text evidence="8">The sequence shown here is derived from an EMBL/GenBank/DDBJ whole genome shotgun (WGS) entry which is preliminary data.</text>
</comment>
<dbReference type="SMART" id="SM00729">
    <property type="entry name" value="Elp3"/>
    <property type="match status" value="1"/>
</dbReference>
<keyword evidence="2" id="KW-0949">S-adenosyl-L-methionine</keyword>
<keyword evidence="5" id="KW-0411">Iron-sulfur</keyword>
<dbReference type="InterPro" id="IPR058240">
    <property type="entry name" value="rSAM_sf"/>
</dbReference>
<evidence type="ECO:0000256" key="6">
    <source>
        <dbReference type="SAM" id="Coils"/>
    </source>
</evidence>
<evidence type="ECO:0000256" key="3">
    <source>
        <dbReference type="ARBA" id="ARBA00022723"/>
    </source>
</evidence>
<evidence type="ECO:0000256" key="2">
    <source>
        <dbReference type="ARBA" id="ARBA00022691"/>
    </source>
</evidence>
<dbReference type="Proteomes" id="UP000825483">
    <property type="component" value="Unassembled WGS sequence"/>
</dbReference>
<dbReference type="AlphaFoldDB" id="A0A9R1C9G0"/>
<dbReference type="EMBL" id="BPUB01000001">
    <property type="protein sequence ID" value="GJG58442.1"/>
    <property type="molecule type" value="Genomic_DNA"/>
</dbReference>
<dbReference type="InterPro" id="IPR051198">
    <property type="entry name" value="BchE-like"/>
</dbReference>
<dbReference type="SUPFAM" id="SSF102114">
    <property type="entry name" value="Radical SAM enzymes"/>
    <property type="match status" value="1"/>
</dbReference>
<feature type="domain" description="Elp3/MiaA/NifB-like radical SAM core" evidence="7">
    <location>
        <begin position="259"/>
        <end position="481"/>
    </location>
</feature>
<dbReference type="RefSeq" id="WP_223929270.1">
    <property type="nucleotide sequence ID" value="NZ_BPTU01000001.1"/>
</dbReference>
<dbReference type="InterPro" id="IPR007197">
    <property type="entry name" value="rSAM"/>
</dbReference>
<accession>A0A9R1C9G0</accession>
<evidence type="ECO:0000256" key="1">
    <source>
        <dbReference type="ARBA" id="ARBA00001966"/>
    </source>
</evidence>
<comment type="cofactor">
    <cofactor evidence="1">
        <name>[4Fe-4S] cluster</name>
        <dbReference type="ChEBI" id="CHEBI:49883"/>
    </cofactor>
</comment>
<protein>
    <recommendedName>
        <fullName evidence="7">Elp3/MiaA/NifB-like radical SAM core domain-containing protein</fullName>
    </recommendedName>
</protein>
<dbReference type="SFLD" id="SFLDS00029">
    <property type="entry name" value="Radical_SAM"/>
    <property type="match status" value="1"/>
</dbReference>
<evidence type="ECO:0000256" key="4">
    <source>
        <dbReference type="ARBA" id="ARBA00023004"/>
    </source>
</evidence>
<dbReference type="GO" id="GO:0051536">
    <property type="term" value="F:iron-sulfur cluster binding"/>
    <property type="evidence" value="ECO:0007669"/>
    <property type="project" value="UniProtKB-KW"/>
</dbReference>
<gene>
    <name evidence="8" type="ORF">PRLR5076_12930</name>
</gene>
<dbReference type="GO" id="GO:0003824">
    <property type="term" value="F:catalytic activity"/>
    <property type="evidence" value="ECO:0007669"/>
    <property type="project" value="InterPro"/>
</dbReference>
<dbReference type="SFLD" id="SFLDG01082">
    <property type="entry name" value="B12-binding_domain_containing"/>
    <property type="match status" value="1"/>
</dbReference>
<keyword evidence="6" id="KW-0175">Coiled coil</keyword>
<feature type="coiled-coil region" evidence="6">
    <location>
        <begin position="564"/>
        <end position="591"/>
    </location>
</feature>
<name>A0A9R1C9G0_9BACT</name>
<evidence type="ECO:0000313" key="8">
    <source>
        <dbReference type="EMBL" id="GJG58442.1"/>
    </source>
</evidence>
<dbReference type="InterPro" id="IPR023404">
    <property type="entry name" value="rSAM_horseshoe"/>
</dbReference>
<organism evidence="8 9">
    <name type="scientific">Prevotella lacticifex</name>
    <dbReference type="NCBI Taxonomy" id="2854755"/>
    <lineage>
        <taxon>Bacteria</taxon>
        <taxon>Pseudomonadati</taxon>
        <taxon>Bacteroidota</taxon>
        <taxon>Bacteroidia</taxon>
        <taxon>Bacteroidales</taxon>
        <taxon>Prevotellaceae</taxon>
        <taxon>Prevotella</taxon>
    </lineage>
</organism>
<dbReference type="Gene3D" id="3.80.30.20">
    <property type="entry name" value="tm_1862 like domain"/>
    <property type="match status" value="1"/>
</dbReference>
<reference evidence="8" key="1">
    <citation type="journal article" date="2022" name="Int. J. Syst. Evol. Microbiol.">
        <title>Prevotella lacticifex sp. nov., isolated from the rumen of cows.</title>
        <authorList>
            <person name="Shinkai T."/>
            <person name="Ikeyama N."/>
            <person name="Kumagai M."/>
            <person name="Ohmori H."/>
            <person name="Sakamoto M."/>
            <person name="Ohkuma M."/>
            <person name="Mitsumori M."/>
        </authorList>
    </citation>
    <scope>NUCLEOTIDE SEQUENCE</scope>
    <source>
        <strain evidence="8">R5076</strain>
    </source>
</reference>
<dbReference type="GeneID" id="72467524"/>
<dbReference type="Gene3D" id="3.40.50.280">
    <property type="entry name" value="Cobalamin-binding domain"/>
    <property type="match status" value="1"/>
</dbReference>
<evidence type="ECO:0000313" key="9">
    <source>
        <dbReference type="Proteomes" id="UP000825483"/>
    </source>
</evidence>
<sequence length="613" mass="72062">MKKGKITLFWLPPAKSYLPSPAMTVLKQFLQDAGFNTQILYLNILLERVMSRYFFYEKKPLDDEIAMLGPFFSYIAIEHNDVNTLIKQELYLRALKPQYANKNYDFKKHIYQCVEELKSVIIRACKEFKVEESLLVGMSMNLFQWIPAYVVGSIIKKFHPDIFIVAGGIGNPEQAKAYISNFKYIDLASWGEGEKIMSDIASRLSNEKDLSSLSQCYLRKENKIIRSSTIKKDYIDLDRLPYYDFSDFFKSYNGKLQDVMIPVEGSRGCHWNRCHFCFLNQGYRYRRKSPKVIKEEILLNIRKYSVYDYTFLDNDVIGRDRDKFNELLDNLIDVKNMYPKFRVMLAEIITRGIDFDMIKKMHVAGFIHVQIGYESPSDTLLYKIDKKNSFASNLFFIKWAHEFNIHVGGMNVLRGLLEENLEDIKEGVENLYFMRFYQLGTKYRHEISSLAINNASKYYNKVSKSELEMSYSDAVKEMLPDDFLPFEDSLSIYQFVRKFQLPAWGYFVSIESHYAENNYSYELIELPNEVIRYKEYYNSAPIRVIDFNECDLAWKILKLTNKNILTKEELYKKLECDINSVNNKIKELRDVGLLYVGKQSEECVSIINTQNIL</sequence>
<dbReference type="PANTHER" id="PTHR43409">
    <property type="entry name" value="ANAEROBIC MAGNESIUM-PROTOPORPHYRIN IX MONOMETHYL ESTER CYCLASE-RELATED"/>
    <property type="match status" value="1"/>
</dbReference>
<dbReference type="CDD" id="cd01335">
    <property type="entry name" value="Radical_SAM"/>
    <property type="match status" value="1"/>
</dbReference>
<keyword evidence="4" id="KW-0408">Iron</keyword>
<dbReference type="Pfam" id="PF04055">
    <property type="entry name" value="Radical_SAM"/>
    <property type="match status" value="1"/>
</dbReference>
<dbReference type="GO" id="GO:0046872">
    <property type="term" value="F:metal ion binding"/>
    <property type="evidence" value="ECO:0007669"/>
    <property type="project" value="UniProtKB-KW"/>
</dbReference>
<proteinExistence type="predicted"/>
<keyword evidence="9" id="KW-1185">Reference proteome</keyword>
<evidence type="ECO:0000259" key="7">
    <source>
        <dbReference type="SMART" id="SM00729"/>
    </source>
</evidence>
<evidence type="ECO:0000256" key="5">
    <source>
        <dbReference type="ARBA" id="ARBA00023014"/>
    </source>
</evidence>
<keyword evidence="3" id="KW-0479">Metal-binding</keyword>